<evidence type="ECO:0000259" key="2">
    <source>
        <dbReference type="SMART" id="SM01257"/>
    </source>
</evidence>
<dbReference type="KEGG" id="asn:102381930"/>
<keyword evidence="3" id="KW-1185">Reference proteome</keyword>
<dbReference type="OrthoDB" id="6088188at2759"/>
<accession>A0A1U8DIH4</accession>
<protein>
    <submittedName>
        <fullName evidence="4">Protein TESPA1</fullName>
    </submittedName>
</protein>
<dbReference type="RefSeq" id="XP_014381017.1">
    <property type="nucleotide sequence ID" value="XM_014525531.2"/>
</dbReference>
<dbReference type="InParanoid" id="A0A1U8DIH4"/>
<feature type="region of interest" description="Disordered" evidence="1">
    <location>
        <begin position="602"/>
        <end position="674"/>
    </location>
</feature>
<proteinExistence type="predicted"/>
<organism evidence="3 4">
    <name type="scientific">Alligator sinensis</name>
    <name type="common">Chinese alligator</name>
    <dbReference type="NCBI Taxonomy" id="38654"/>
    <lineage>
        <taxon>Eukaryota</taxon>
        <taxon>Metazoa</taxon>
        <taxon>Chordata</taxon>
        <taxon>Craniata</taxon>
        <taxon>Vertebrata</taxon>
        <taxon>Euteleostomi</taxon>
        <taxon>Archelosauria</taxon>
        <taxon>Archosauria</taxon>
        <taxon>Crocodylia</taxon>
        <taxon>Alligatoridae</taxon>
        <taxon>Alligatorinae</taxon>
        <taxon>Alligator</taxon>
    </lineage>
</organism>
<dbReference type="GeneID" id="102381930"/>
<evidence type="ECO:0000313" key="4">
    <source>
        <dbReference type="RefSeq" id="XP_014381017.1"/>
    </source>
</evidence>
<dbReference type="PANTHER" id="PTHR17469:SF1">
    <property type="entry name" value="PROTEIN TESPA1"/>
    <property type="match status" value="1"/>
</dbReference>
<name>A0A1U8DIH4_ALLSI</name>
<dbReference type="Proteomes" id="UP000189705">
    <property type="component" value="Unplaced"/>
</dbReference>
<feature type="compositionally biased region" description="Acidic residues" evidence="1">
    <location>
        <begin position="602"/>
        <end position="615"/>
    </location>
</feature>
<dbReference type="AlphaFoldDB" id="A0A1U8DIH4"/>
<feature type="compositionally biased region" description="Basic and acidic residues" evidence="1">
    <location>
        <begin position="15"/>
        <end position="32"/>
    </location>
</feature>
<evidence type="ECO:0000256" key="1">
    <source>
        <dbReference type="SAM" id="MobiDB-lite"/>
    </source>
</evidence>
<feature type="domain" description="ITPR-interacting" evidence="2">
    <location>
        <begin position="179"/>
        <end position="341"/>
    </location>
</feature>
<dbReference type="GO" id="GO:0005102">
    <property type="term" value="F:signaling receptor binding"/>
    <property type="evidence" value="ECO:0007669"/>
    <property type="project" value="InterPro"/>
</dbReference>
<evidence type="ECO:0000313" key="3">
    <source>
        <dbReference type="Proteomes" id="UP000189705"/>
    </source>
</evidence>
<feature type="region of interest" description="Disordered" evidence="1">
    <location>
        <begin position="1"/>
        <end position="59"/>
    </location>
</feature>
<dbReference type="eggNOG" id="ENOG502QWSR">
    <property type="taxonomic scope" value="Eukaryota"/>
</dbReference>
<dbReference type="STRING" id="38654.A0A1U8DIH4"/>
<dbReference type="InterPro" id="IPR029325">
    <property type="entry name" value="ITPR-bd"/>
</dbReference>
<dbReference type="Pfam" id="PF14722">
    <property type="entry name" value="KRAP_IP3R_bind"/>
    <property type="match status" value="1"/>
</dbReference>
<dbReference type="CTD" id="9840"/>
<dbReference type="PANTHER" id="PTHR17469">
    <property type="entry name" value="SPERM SPECIFIC ANTIGEN 2-RELATED"/>
    <property type="match status" value="1"/>
</dbReference>
<feature type="compositionally biased region" description="Low complexity" evidence="1">
    <location>
        <begin position="616"/>
        <end position="627"/>
    </location>
</feature>
<reference evidence="4" key="1">
    <citation type="submission" date="2025-08" db="UniProtKB">
        <authorList>
            <consortium name="RefSeq"/>
        </authorList>
    </citation>
    <scope>IDENTIFICATION</scope>
</reference>
<sequence length="674" mass="71954">MSAVAPALSASGLGEAKEPGARPGDKGAEDRAGGGWTLPALRSPQCPQPAMEGPSVLSPSSWEKRRAWARQSRCWRTTVVEDEAAAAMQDAPELQPPHLDDVFLEGSSSSKIQTWLQDCGHRSSMENPAEELGVPGPYGGSSHVTSFEDDLTLGAEALLLPRNDRASGRALLESPWAKRHLHLGQSMASSALSTGTNKTSSSITEILERCQEDAEEILYNLGFVQDELQAAARIPARFFAAPSQARGIDFQLFLKAQVQRMEMEDPCLTLASRFQQVQALAVTADAFFCLYSYVSKTPVQKISPARFFWASTDIPDLRVVPAKPEALSPVDRLKKAVSKMCLYTSPKAEKSPGGDAGCRRSSLGQVVQEVMERTRERWFCFDRANIEGMKWAAPKGSLSWCQGPCRAEPTAGDISLPLCHGGEATPAPSSGKSRLPAVSGLHWDPVGPVAGTDWGHVEELGDSGYRDTPGCTAGQKINLGSAAPWASIAPLPGLCHEATDTGRRTWGHREGHGGGMLPDTCSWDHSGLMPALWGPPGADAGGGFLSKDRWQIEDKPSWGQPACPQAQEVAMPSWGETPASCATGGRALWVPEPSLPMAESFEMEEVPSASEDEGDAPAAEADPSAPALVEPRKRLMLHATSSRSDSSGFVEEPAPGRTPTAQLTDPLLPPGQAV</sequence>
<dbReference type="InterPro" id="IPR043444">
    <property type="entry name" value="TESPA1-like"/>
</dbReference>
<gene>
    <name evidence="4" type="primary">TESPA1</name>
</gene>
<dbReference type="SMART" id="SM01257">
    <property type="entry name" value="KRAP_IP3R_bind"/>
    <property type="match status" value="1"/>
</dbReference>